<accession>A0AAX2CFX2</accession>
<organism evidence="1 2">
    <name type="scientific">Bacillus cytotoxicus</name>
    <dbReference type="NCBI Taxonomy" id="580165"/>
    <lineage>
        <taxon>Bacteria</taxon>
        <taxon>Bacillati</taxon>
        <taxon>Bacillota</taxon>
        <taxon>Bacilli</taxon>
        <taxon>Bacillales</taxon>
        <taxon>Bacillaceae</taxon>
        <taxon>Bacillus</taxon>
        <taxon>Bacillus cereus group</taxon>
    </lineage>
</organism>
<evidence type="ECO:0000313" key="2">
    <source>
        <dbReference type="Proteomes" id="UP000242164"/>
    </source>
</evidence>
<protein>
    <submittedName>
        <fullName evidence="1">Uncharacterized protein</fullName>
    </submittedName>
</protein>
<dbReference type="Proteomes" id="UP000242164">
    <property type="component" value="Unassembled WGS sequence"/>
</dbReference>
<name>A0AAX2CFX2_9BACI</name>
<comment type="caution">
    <text evidence="1">The sequence shown here is derived from an EMBL/GenBank/DDBJ whole genome shotgun (WGS) entry which is preliminary data.</text>
</comment>
<gene>
    <name evidence="1" type="ORF">BCB44BAC_01711</name>
</gene>
<sequence>MEKEEIIREYPNVKEKLNYLKEIVEDHQEHLQFSQDPVDIKQLTLRSLDIKHILR</sequence>
<reference evidence="1 2" key="1">
    <citation type="submission" date="2016-08" db="EMBL/GenBank/DDBJ databases">
        <authorList>
            <person name="Loux V."/>
            <person name="Rue O."/>
        </authorList>
    </citation>
    <scope>NUCLEOTIDE SEQUENCE [LARGE SCALE GENOMIC DNA]</scope>
    <source>
        <strain evidence="1 2">AFSSA_08CEB44bac</strain>
    </source>
</reference>
<dbReference type="AlphaFoldDB" id="A0AAX2CFX2"/>
<evidence type="ECO:0000313" key="1">
    <source>
        <dbReference type="EMBL" id="SCL90424.1"/>
    </source>
</evidence>
<proteinExistence type="predicted"/>
<dbReference type="EMBL" id="FMIK01000023">
    <property type="protein sequence ID" value="SCL90424.1"/>
    <property type="molecule type" value="Genomic_DNA"/>
</dbReference>